<accession>A0A5J5EQC0</accession>
<name>A0A5J5EQC0_9PEZI</name>
<comment type="function">
    <text evidence="3">Regulates mitochondrial small subunit maturation by controlling 15S rRNA 5'-end processing. Localizes to the 5' precursor of the 15S rRNA in a position that is subsequently occupied by mS47 in the mature yeast mtSSU. Uses structure and sequence-specific RNA recognition, binding to a single-stranded region of the precursor and specifically recognizing bases -6 to -1. The exchange of Ccm1 for mS47 is coupled to the irreversible removal of precursor rRNA that is accompanied by conformational changes of the mitoribosomal proteins uS5m and mS26. These conformational changes signal completion of 5'-end rRNA processing through protection of the mature 5'-end of the 15S rRNA and stabilization of mS47. The removal of the 5' precursor together with the dissociation of Ccm1 may be catalyzed by the 5'-3' exoribonuclease Pet127. Involved in the specific removal of group I introns in mitochondrial encoded transcripts.</text>
</comment>
<dbReference type="EMBL" id="VXIS01000185">
    <property type="protein sequence ID" value="KAA8898438.1"/>
    <property type="molecule type" value="Genomic_DNA"/>
</dbReference>
<dbReference type="Gene3D" id="1.25.40.10">
    <property type="entry name" value="Tetratricopeptide repeat domain"/>
    <property type="match status" value="2"/>
</dbReference>
<evidence type="ECO:0000256" key="2">
    <source>
        <dbReference type="ARBA" id="ARBA00022737"/>
    </source>
</evidence>
<dbReference type="PANTHER" id="PTHR47447">
    <property type="entry name" value="OS03G0856100 PROTEIN"/>
    <property type="match status" value="1"/>
</dbReference>
<feature type="repeat" description="PPR" evidence="5">
    <location>
        <begin position="592"/>
        <end position="626"/>
    </location>
</feature>
<gene>
    <name evidence="6" type="ORF">FN846DRAFT_209191</name>
</gene>
<dbReference type="PANTHER" id="PTHR47447:SF17">
    <property type="entry name" value="OS12G0638900 PROTEIN"/>
    <property type="match status" value="1"/>
</dbReference>
<dbReference type="InterPro" id="IPR002885">
    <property type="entry name" value="PPR_rpt"/>
</dbReference>
<evidence type="ECO:0000256" key="1">
    <source>
        <dbReference type="ARBA" id="ARBA00006192"/>
    </source>
</evidence>
<dbReference type="AlphaFoldDB" id="A0A5J5EQC0"/>
<reference evidence="6 7" key="1">
    <citation type="submission" date="2019-09" db="EMBL/GenBank/DDBJ databases">
        <title>Draft genome of the ectomycorrhizal ascomycete Sphaerosporella brunnea.</title>
        <authorList>
            <consortium name="DOE Joint Genome Institute"/>
            <person name="Benucci G.M."/>
            <person name="Marozzi G."/>
            <person name="Antonielli L."/>
            <person name="Sanchez S."/>
            <person name="Marco P."/>
            <person name="Wang X."/>
            <person name="Falini L.B."/>
            <person name="Barry K."/>
            <person name="Haridas S."/>
            <person name="Lipzen A."/>
            <person name="Labutti K."/>
            <person name="Grigoriev I.V."/>
            <person name="Murat C."/>
            <person name="Martin F."/>
            <person name="Albertini E."/>
            <person name="Donnini D."/>
            <person name="Bonito G."/>
        </authorList>
    </citation>
    <scope>NUCLEOTIDE SEQUENCE [LARGE SCALE GENOMIC DNA]</scope>
    <source>
        <strain evidence="6 7">Sb_GMNB300</strain>
    </source>
</reference>
<keyword evidence="7" id="KW-1185">Reference proteome</keyword>
<comment type="subunit">
    <text evidence="4">Binds to mitochondrial small subunit 15S rRNA.</text>
</comment>
<evidence type="ECO:0000256" key="3">
    <source>
        <dbReference type="ARBA" id="ARBA00044493"/>
    </source>
</evidence>
<protein>
    <recommendedName>
        <fullName evidence="8">Pentacotripeptide-repeat region of PRORP domain-containing protein</fullName>
    </recommendedName>
</protein>
<comment type="similarity">
    <text evidence="1">Belongs to the CCM1 family.</text>
</comment>
<comment type="caution">
    <text evidence="6">The sequence shown here is derived from an EMBL/GenBank/DDBJ whole genome shotgun (WGS) entry which is preliminary data.</text>
</comment>
<evidence type="ECO:0000313" key="7">
    <source>
        <dbReference type="Proteomes" id="UP000326924"/>
    </source>
</evidence>
<keyword evidence="2" id="KW-0677">Repeat</keyword>
<evidence type="ECO:0000256" key="5">
    <source>
        <dbReference type="PROSITE-ProRule" id="PRU00708"/>
    </source>
</evidence>
<evidence type="ECO:0000256" key="4">
    <source>
        <dbReference type="ARBA" id="ARBA00044511"/>
    </source>
</evidence>
<dbReference type="InParanoid" id="A0A5J5EQC0"/>
<evidence type="ECO:0008006" key="8">
    <source>
        <dbReference type="Google" id="ProtNLM"/>
    </source>
</evidence>
<sequence length="795" mass="91029">MRPRSVRQLSRPPFLRELLHSRCAYRLLPALFLSLPHQLHQQRNISVPRFLARNSTPTRPESPPGFDIFDALVRHLDKKIGPAPSPEAVAYAMAQFVRYCNSQPMRGYQAKRLRRGYEYLRAQGTRVGTSTLSSALEVLKGGGEEQLKLARLLWKDLLETNGYKLNKKDLLRYITTLCASKCVDEAVELSRQHVDVAGGGPWIQVMSAFTKQGNEEGLLEAVEFLRARPEGMAGWLYFYPVDFYCHCDKLKNALTWFERAMEDGKENVPAVYVVILEACLRTGQLEFGSGPAQKIVKDGHEEMKKEDWEVVLRFVAAQGGSMEEQQRILDRMQSEPDLKTINNLISAAVTQRNHGAVDHYLAQLAQLGLQPDHSTLELKLRSFIYRNDLTAAWSVYEDLKYTQEIPAGYTGLTPQDLLRAMVKDYPNCDLTKAAAIYQDLAELKIRLTPRTLLPLVDAYLQEEAFENVKDLLNKHVGHFSPEERKSVIELLVVHGQRDTTSVEALWNTYMSLIRSFPETSITKREIFMNLFFEQNRPFAAVRILEHMGMTDDRKPTKYQYTAAFVGIGNARNLQCLEKAYRMLNMDPFVEVDTVLRNALMFAFAHCGLFERAFEVYEQIARSQEGPNHATISQVFDICSRITYGLLRAKKLWAGYRRMGIELTANNVASYVEAISKHGAWDDAWDVVKNMEQDLGFPPDEKVYVTPLSCVMRRLIGVGVFRLSTLFSMFKRNRLPELEEWLEKTYPETWDKIMERVNAQMVAEEARSRTYVNLNTGEITKAPRVMNGEEDIDPMR</sequence>
<organism evidence="6 7">
    <name type="scientific">Sphaerosporella brunnea</name>
    <dbReference type="NCBI Taxonomy" id="1250544"/>
    <lineage>
        <taxon>Eukaryota</taxon>
        <taxon>Fungi</taxon>
        <taxon>Dikarya</taxon>
        <taxon>Ascomycota</taxon>
        <taxon>Pezizomycotina</taxon>
        <taxon>Pezizomycetes</taxon>
        <taxon>Pezizales</taxon>
        <taxon>Pyronemataceae</taxon>
        <taxon>Sphaerosporella</taxon>
    </lineage>
</organism>
<dbReference type="OrthoDB" id="185373at2759"/>
<dbReference type="Proteomes" id="UP000326924">
    <property type="component" value="Unassembled WGS sequence"/>
</dbReference>
<proteinExistence type="inferred from homology"/>
<dbReference type="InterPro" id="IPR011990">
    <property type="entry name" value="TPR-like_helical_dom_sf"/>
</dbReference>
<evidence type="ECO:0000313" key="6">
    <source>
        <dbReference type="EMBL" id="KAA8898438.1"/>
    </source>
</evidence>
<dbReference type="PROSITE" id="PS51375">
    <property type="entry name" value="PPR"/>
    <property type="match status" value="1"/>
</dbReference>